<protein>
    <submittedName>
        <fullName evidence="1">Uncharacterized protein</fullName>
    </submittedName>
</protein>
<evidence type="ECO:0000313" key="1">
    <source>
        <dbReference type="EMBL" id="KAK5693466.1"/>
    </source>
</evidence>
<organism evidence="1 2">
    <name type="scientific">Elasticomyces elasticus</name>
    <dbReference type="NCBI Taxonomy" id="574655"/>
    <lineage>
        <taxon>Eukaryota</taxon>
        <taxon>Fungi</taxon>
        <taxon>Dikarya</taxon>
        <taxon>Ascomycota</taxon>
        <taxon>Pezizomycotina</taxon>
        <taxon>Dothideomycetes</taxon>
        <taxon>Dothideomycetidae</taxon>
        <taxon>Mycosphaerellales</taxon>
        <taxon>Teratosphaeriaceae</taxon>
        <taxon>Elasticomyces</taxon>
    </lineage>
</organism>
<dbReference type="EMBL" id="JAVRQU010000017">
    <property type="protein sequence ID" value="KAK5693466.1"/>
    <property type="molecule type" value="Genomic_DNA"/>
</dbReference>
<comment type="caution">
    <text evidence="1">The sequence shown here is derived from an EMBL/GenBank/DDBJ whole genome shotgun (WGS) entry which is preliminary data.</text>
</comment>
<dbReference type="AlphaFoldDB" id="A0AAN7W0D1"/>
<name>A0AAN7W0D1_9PEZI</name>
<reference evidence="1" key="1">
    <citation type="submission" date="2023-08" db="EMBL/GenBank/DDBJ databases">
        <title>Black Yeasts Isolated from many extreme environments.</title>
        <authorList>
            <person name="Coleine C."/>
            <person name="Stajich J.E."/>
            <person name="Selbmann L."/>
        </authorList>
    </citation>
    <scope>NUCLEOTIDE SEQUENCE</scope>
    <source>
        <strain evidence="1">CCFEE 5810</strain>
    </source>
</reference>
<evidence type="ECO:0000313" key="2">
    <source>
        <dbReference type="Proteomes" id="UP001310594"/>
    </source>
</evidence>
<proteinExistence type="predicted"/>
<dbReference type="Proteomes" id="UP001310594">
    <property type="component" value="Unassembled WGS sequence"/>
</dbReference>
<gene>
    <name evidence="1" type="ORF">LTR97_010035</name>
</gene>
<accession>A0AAN7W0D1</accession>
<sequence length="160" mass="18095">MACARRTKIEHVKAIKADRLQQSRISSLRISNQSVPVTTLEELVVLESYDQVQTSVAVISEMRDCDIDHPNDVAPPGKERLLTHCQFLIETFRSVMKEVDDSVQEAIDKEISVLELLQIEGIHWYESRSDKPDEQIKMRDAIATGIFRVFIAVLSAANAD</sequence>